<name>A0AAJ5I4S3_FERIS</name>
<accession>A0AAJ5I4S3</accession>
<dbReference type="SUPFAM" id="SSF55073">
    <property type="entry name" value="Nucleotide cyclase"/>
    <property type="match status" value="1"/>
</dbReference>
<dbReference type="Gene3D" id="3.30.70.270">
    <property type="match status" value="1"/>
</dbReference>
<evidence type="ECO:0000313" key="5">
    <source>
        <dbReference type="Proteomes" id="UP000093740"/>
    </source>
</evidence>
<dbReference type="Pfam" id="PF01590">
    <property type="entry name" value="GAF"/>
    <property type="match status" value="1"/>
</dbReference>
<feature type="domain" description="GAF" evidence="3">
    <location>
        <begin position="325"/>
        <end position="373"/>
    </location>
</feature>
<dbReference type="KEGG" id="fia:NA23_10495"/>
<keyword evidence="4" id="KW-0548">Nucleotidyltransferase</keyword>
<feature type="transmembrane region" description="Helical" evidence="1">
    <location>
        <begin position="175"/>
        <end position="195"/>
    </location>
</feature>
<keyword evidence="1" id="KW-0812">Transmembrane</keyword>
<proteinExistence type="predicted"/>
<keyword evidence="4" id="KW-0808">Transferase</keyword>
<keyword evidence="5" id="KW-1185">Reference proteome</keyword>
<dbReference type="PANTHER" id="PTHR46663">
    <property type="entry name" value="DIGUANYLATE CYCLASE DGCT-RELATED"/>
    <property type="match status" value="1"/>
</dbReference>
<gene>
    <name evidence="4" type="ORF">NA23_10495</name>
</gene>
<dbReference type="InterPro" id="IPR003018">
    <property type="entry name" value="GAF"/>
</dbReference>
<dbReference type="InterPro" id="IPR043128">
    <property type="entry name" value="Rev_trsase/Diguanyl_cyclase"/>
</dbReference>
<dbReference type="Pfam" id="PF00990">
    <property type="entry name" value="GGDEF"/>
    <property type="match status" value="1"/>
</dbReference>
<organism evidence="4 5">
    <name type="scientific">Fervidobacterium islandicum</name>
    <dbReference type="NCBI Taxonomy" id="2423"/>
    <lineage>
        <taxon>Bacteria</taxon>
        <taxon>Thermotogati</taxon>
        <taxon>Thermotogota</taxon>
        <taxon>Thermotogae</taxon>
        <taxon>Thermotogales</taxon>
        <taxon>Fervidobacteriaceae</taxon>
        <taxon>Fervidobacterium</taxon>
    </lineage>
</organism>
<keyword evidence="1" id="KW-1133">Transmembrane helix</keyword>
<evidence type="ECO:0000313" key="4">
    <source>
        <dbReference type="EMBL" id="UOE96797.1"/>
    </source>
</evidence>
<reference evidence="4 5" key="1">
    <citation type="journal article" date="2015" name="Stand. Genomic Sci.">
        <title>Genome sequence of a native-feather degrading extremely thermophilic Eubacterium, Fervidobacterium islandicum AW-1.</title>
        <authorList>
            <person name="Lee Y.J."/>
            <person name="Jeong H."/>
            <person name="Park G.S."/>
            <person name="Kwak Y."/>
            <person name="Lee S.J."/>
            <person name="Lee S.J."/>
            <person name="Park M.K."/>
            <person name="Kim J.Y."/>
            <person name="Kang H.K."/>
            <person name="Shin J.H."/>
            <person name="Lee D.W."/>
        </authorList>
    </citation>
    <scope>NUCLEOTIDE SEQUENCE [LARGE SCALE GENOMIC DNA]</scope>
    <source>
        <strain evidence="4 5">AW-1</strain>
    </source>
</reference>
<feature type="domain" description="GGDEF" evidence="2">
    <location>
        <begin position="396"/>
        <end position="441"/>
    </location>
</feature>
<dbReference type="GO" id="GO:0052621">
    <property type="term" value="F:diguanylate cyclase activity"/>
    <property type="evidence" value="ECO:0007669"/>
    <property type="project" value="UniProtKB-EC"/>
</dbReference>
<evidence type="ECO:0000259" key="2">
    <source>
        <dbReference type="Pfam" id="PF00990"/>
    </source>
</evidence>
<dbReference type="Proteomes" id="UP000093740">
    <property type="component" value="Chromosome"/>
</dbReference>
<evidence type="ECO:0000256" key="1">
    <source>
        <dbReference type="SAM" id="Phobius"/>
    </source>
</evidence>
<evidence type="ECO:0000259" key="3">
    <source>
        <dbReference type="Pfam" id="PF01590"/>
    </source>
</evidence>
<dbReference type="EMBL" id="CP014334">
    <property type="protein sequence ID" value="UOE96797.1"/>
    <property type="molecule type" value="Genomic_DNA"/>
</dbReference>
<dbReference type="EC" id="2.7.7.65" evidence="4"/>
<dbReference type="RefSeq" id="WP_033191386.1">
    <property type="nucleotide sequence ID" value="NZ_CP014334.2"/>
</dbReference>
<dbReference type="InterPro" id="IPR000160">
    <property type="entry name" value="GGDEF_dom"/>
</dbReference>
<sequence length="453" mass="52177">MNSRKWLIFLSAVVLILVSGIMTQLVYDAPFMNQFSMLKAYFVAQTDFFAKSISAGYFQWDEMHDAIVNNDFDFIDEQIKDIKKNYPKIEDIKIIESVPPKTLYEISNNGMMMVIRFKILDNSAIKYVPDKIAIVEIPAQSFLSLVPNTPIRLSEDGKPFVYNLKYKRLFSFNNLAVPLFFFVTIVMVLLLILFFSEKHRVNIEKHVSESLESQRKSLQAINEFTQAVLKNILQPSYQYMIEKAVEIVPGAQGGSVLIREGNYFMFSGCVDYNFEQLSKIRLRPNELVQGTQGEIKEIEALGEFDRETFGETENLDILTKYGRIDEIKSTLSIPVIVNNEIVAFLNLDNFEKEDAFTEDSKKIATVFANQLGVLFERIALERELEQQKEQFQYLSTHDSLTGLPNRRLLEIESEKLMALAKRDGKNICCMFLDLKKFKVINLLSPLTRLDNIS</sequence>
<dbReference type="InterPro" id="IPR029016">
    <property type="entry name" value="GAF-like_dom_sf"/>
</dbReference>
<dbReference type="PANTHER" id="PTHR46663:SF2">
    <property type="entry name" value="GGDEF DOMAIN-CONTAINING PROTEIN"/>
    <property type="match status" value="1"/>
</dbReference>
<dbReference type="InterPro" id="IPR029787">
    <property type="entry name" value="Nucleotide_cyclase"/>
</dbReference>
<dbReference type="Gene3D" id="3.30.450.40">
    <property type="match status" value="1"/>
</dbReference>
<keyword evidence="1" id="KW-0472">Membrane</keyword>
<dbReference type="AlphaFoldDB" id="A0AAJ5I4S3"/>
<protein>
    <submittedName>
        <fullName evidence="4">Diguanylate cyclase</fullName>
        <ecNumber evidence="4">2.7.7.65</ecNumber>
    </submittedName>
</protein>
<dbReference type="SUPFAM" id="SSF55781">
    <property type="entry name" value="GAF domain-like"/>
    <property type="match status" value="1"/>
</dbReference>
<dbReference type="InterPro" id="IPR052163">
    <property type="entry name" value="DGC-Regulatory_Protein"/>
</dbReference>